<accession>A0AAU9TA26</accession>
<evidence type="ECO:0000259" key="1">
    <source>
        <dbReference type="PROSITE" id="PS50994"/>
    </source>
</evidence>
<dbReference type="InterPro" id="IPR001584">
    <property type="entry name" value="Integrase_cat-core"/>
</dbReference>
<dbReference type="Gene3D" id="3.30.420.10">
    <property type="entry name" value="Ribonuclease H-like superfamily/Ribonuclease H"/>
    <property type="match status" value="1"/>
</dbReference>
<evidence type="ECO:0000313" key="2">
    <source>
        <dbReference type="EMBL" id="CAH2083804.1"/>
    </source>
</evidence>
<keyword evidence="3" id="KW-1185">Reference proteome</keyword>
<dbReference type="InterPro" id="IPR036397">
    <property type="entry name" value="RNaseH_sf"/>
</dbReference>
<dbReference type="InterPro" id="IPR008042">
    <property type="entry name" value="Retrotrans_Pao"/>
</dbReference>
<dbReference type="EMBL" id="CAKOGL010000001">
    <property type="protein sequence ID" value="CAH2083804.1"/>
    <property type="molecule type" value="Genomic_DNA"/>
</dbReference>
<gene>
    <name evidence="2" type="ORF">EEDITHA_LOCUS436</name>
</gene>
<feature type="domain" description="Integrase catalytic" evidence="1">
    <location>
        <begin position="678"/>
        <end position="839"/>
    </location>
</feature>
<sequence>MNKTLINTKKLQKKERGSFDYSFYQNHEVLLVQWNNNSMVTVATKNAKIEPLVTAKRYDRKIKKMVNVPQPQVIADYNKNMGGVDLHENGIANCRIRVRGKKWWWPLFINLIDSVLVNSWKIYKLANERSLNQLEFKSYVALADPEFYRSRSVDLLFGADIYSKIILSGIIKNDDDNLPLAQQTQLGWVLCGNTRTYQCNVILNNVQNIERFWEIEEINESSTTLSVKDQKCNKFYLKTTVRKENGQYAYQLDKENLRPTKRILLSEISKHYDPLGWLSPLSTKLKLLFQQLWRLDLKWDDPVTDDIYKEWSKIKIDLHLINTFEIPRWLLCDSTDIVQLHGFCDASEKAYACVVYARIQGKSKTILVAAKGKLVPHKKVLSLPRLELCGALLLSKLIDQITTSLYPHKIELYCWTDSMAVLGWIQGEPSRWKPFVSNRVIKITNLIPRNCWHYVRSNDNPADAASRGLYASQLKDNVLWWQGPSWIGEHSCQHDQLLQHEKYHTDLELRSKNIKQTNIIQIENKENLINNLLHKYNSITTIKRIIAWMRRALNPQRKQLPGHLTLQELNKAELCILQFVQQNEFGTEIEQLNKYGVVKSNSQLLNLHPIIDKAGILRVAAIIPKNSRLTTLLIDEAHRNTFHGGPRLTLARLRQQYWSTGAVNIVKKSKIDPDRSCTCFLPHRGRFSGFLDVKINEGRGAKTTKGYVAVFVCMVTKAVHLAIVSDLTSSAFLAALRRMSSRRGAPAHIYSDNATNFHGANNILQQEYQRLLQIFNDSFLMEVTEMNISWHFTAPSWPSSGGLWERAVRSLKHHLRRVIGEQKLTFEEYATILTQLFLP</sequence>
<comment type="caution">
    <text evidence="2">The sequence shown here is derived from an EMBL/GenBank/DDBJ whole genome shotgun (WGS) entry which is preliminary data.</text>
</comment>
<name>A0AAU9TA26_EUPED</name>
<dbReference type="InterPro" id="IPR012337">
    <property type="entry name" value="RNaseH-like_sf"/>
</dbReference>
<dbReference type="PANTHER" id="PTHR47331">
    <property type="entry name" value="PHD-TYPE DOMAIN-CONTAINING PROTEIN"/>
    <property type="match status" value="1"/>
</dbReference>
<dbReference type="GO" id="GO:0015074">
    <property type="term" value="P:DNA integration"/>
    <property type="evidence" value="ECO:0007669"/>
    <property type="project" value="InterPro"/>
</dbReference>
<dbReference type="InterPro" id="IPR029526">
    <property type="entry name" value="PGBD"/>
</dbReference>
<reference evidence="2" key="1">
    <citation type="submission" date="2022-03" db="EMBL/GenBank/DDBJ databases">
        <authorList>
            <person name="Tunstrom K."/>
        </authorList>
    </citation>
    <scope>NUCLEOTIDE SEQUENCE</scope>
</reference>
<dbReference type="AlphaFoldDB" id="A0AAU9TA26"/>
<dbReference type="GO" id="GO:0003676">
    <property type="term" value="F:nucleic acid binding"/>
    <property type="evidence" value="ECO:0007669"/>
    <property type="project" value="InterPro"/>
</dbReference>
<proteinExistence type="predicted"/>
<dbReference type="Pfam" id="PF13843">
    <property type="entry name" value="DDE_Tnp_1_7"/>
    <property type="match status" value="1"/>
</dbReference>
<dbReference type="Proteomes" id="UP001153954">
    <property type="component" value="Unassembled WGS sequence"/>
</dbReference>
<dbReference type="SUPFAM" id="SSF53098">
    <property type="entry name" value="Ribonuclease H-like"/>
    <property type="match status" value="1"/>
</dbReference>
<evidence type="ECO:0000313" key="3">
    <source>
        <dbReference type="Proteomes" id="UP001153954"/>
    </source>
</evidence>
<organism evidence="2 3">
    <name type="scientific">Euphydryas editha</name>
    <name type="common">Edith's checkerspot</name>
    <dbReference type="NCBI Taxonomy" id="104508"/>
    <lineage>
        <taxon>Eukaryota</taxon>
        <taxon>Metazoa</taxon>
        <taxon>Ecdysozoa</taxon>
        <taxon>Arthropoda</taxon>
        <taxon>Hexapoda</taxon>
        <taxon>Insecta</taxon>
        <taxon>Pterygota</taxon>
        <taxon>Neoptera</taxon>
        <taxon>Endopterygota</taxon>
        <taxon>Lepidoptera</taxon>
        <taxon>Glossata</taxon>
        <taxon>Ditrysia</taxon>
        <taxon>Papilionoidea</taxon>
        <taxon>Nymphalidae</taxon>
        <taxon>Nymphalinae</taxon>
        <taxon>Euphydryas</taxon>
    </lineage>
</organism>
<dbReference type="PROSITE" id="PS50994">
    <property type="entry name" value="INTEGRASE"/>
    <property type="match status" value="1"/>
</dbReference>
<dbReference type="Pfam" id="PF05380">
    <property type="entry name" value="Peptidase_A17"/>
    <property type="match status" value="1"/>
</dbReference>
<protein>
    <recommendedName>
        <fullName evidence="1">Integrase catalytic domain-containing protein</fullName>
    </recommendedName>
</protein>